<dbReference type="EMBL" id="CP060635">
    <property type="protein sequence ID" value="QNM07125.1"/>
    <property type="molecule type" value="Genomic_DNA"/>
</dbReference>
<sequence>MMKELLLRDYRPITRLRLEEHCPGRPKYPAIDGHAHFGRLGLGEHYEEAYDTGEAVAAYRELGIERAVNLDGESGPYLDRMLKKMEGYEDFFILFGNVEVERLDDAGFDGYVYRTLCESKRKGVRGLKFWKNLSLGILDQTGSYIPLNDRRLSPVWQYAAQLGMPVLLHVGDPEAFFSPVTPQNERYEELQAHPEWSFCREGLYSFEELMEQQEQMVADNPETVFIIAHFGSWAENLKEVARWMDTYPNFNVDIAERIAELGRQPYSSRRFFEKYSDRIIFGTDSMPGHMLQRINYRFLETEDEYFDYSYEGVPPQGRWKIYGLGLQDSVLEKIYSKNIQRILSWPCTTGQKVL</sequence>
<evidence type="ECO:0000256" key="1">
    <source>
        <dbReference type="ARBA" id="ARBA00023239"/>
    </source>
</evidence>
<dbReference type="PANTHER" id="PTHR21240">
    <property type="entry name" value="2-AMINO-3-CARBOXYLMUCONATE-6-SEMIALDEHYDE DECARBOXYLASE"/>
    <property type="match status" value="1"/>
</dbReference>
<dbReference type="KEGG" id="whj:H9Q79_09110"/>
<accession>A0A7G9G8J3</accession>
<evidence type="ECO:0000313" key="4">
    <source>
        <dbReference type="Proteomes" id="UP000515860"/>
    </source>
</evidence>
<keyword evidence="4" id="KW-1185">Reference proteome</keyword>
<dbReference type="RefSeq" id="WP_249328121.1">
    <property type="nucleotide sequence ID" value="NZ_CP060635.1"/>
</dbReference>
<name>A0A7G9G8J3_9FIRM</name>
<dbReference type="InterPro" id="IPR032466">
    <property type="entry name" value="Metal_Hydrolase"/>
</dbReference>
<protein>
    <submittedName>
        <fullName evidence="3">Amidohydrolase family protein</fullName>
    </submittedName>
</protein>
<dbReference type="SUPFAM" id="SSF51556">
    <property type="entry name" value="Metallo-dependent hydrolases"/>
    <property type="match status" value="1"/>
</dbReference>
<dbReference type="InterPro" id="IPR032465">
    <property type="entry name" value="ACMSD"/>
</dbReference>
<dbReference type="GO" id="GO:0016831">
    <property type="term" value="F:carboxy-lyase activity"/>
    <property type="evidence" value="ECO:0007669"/>
    <property type="project" value="InterPro"/>
</dbReference>
<proteinExistence type="predicted"/>
<dbReference type="GO" id="GO:0005737">
    <property type="term" value="C:cytoplasm"/>
    <property type="evidence" value="ECO:0007669"/>
    <property type="project" value="TreeGrafter"/>
</dbReference>
<dbReference type="AlphaFoldDB" id="A0A7G9G8J3"/>
<dbReference type="Gene3D" id="3.20.20.140">
    <property type="entry name" value="Metal-dependent hydrolases"/>
    <property type="match status" value="1"/>
</dbReference>
<evidence type="ECO:0000259" key="2">
    <source>
        <dbReference type="Pfam" id="PF04909"/>
    </source>
</evidence>
<reference evidence="3 4" key="1">
    <citation type="submission" date="2020-08" db="EMBL/GenBank/DDBJ databases">
        <authorList>
            <person name="Liu C."/>
            <person name="Sun Q."/>
        </authorList>
    </citation>
    <scope>NUCLEOTIDE SEQUENCE [LARGE SCALE GENOMIC DNA]</scope>
    <source>
        <strain evidence="3 4">NSJ-29</strain>
    </source>
</reference>
<keyword evidence="1" id="KW-0456">Lyase</keyword>
<dbReference type="GO" id="GO:0016787">
    <property type="term" value="F:hydrolase activity"/>
    <property type="evidence" value="ECO:0007669"/>
    <property type="project" value="UniProtKB-KW"/>
</dbReference>
<dbReference type="InterPro" id="IPR006680">
    <property type="entry name" value="Amidohydro-rel"/>
</dbReference>
<dbReference type="Pfam" id="PF04909">
    <property type="entry name" value="Amidohydro_2"/>
    <property type="match status" value="1"/>
</dbReference>
<evidence type="ECO:0000313" key="3">
    <source>
        <dbReference type="EMBL" id="QNM07125.1"/>
    </source>
</evidence>
<dbReference type="GO" id="GO:0019748">
    <property type="term" value="P:secondary metabolic process"/>
    <property type="evidence" value="ECO:0007669"/>
    <property type="project" value="TreeGrafter"/>
</dbReference>
<dbReference type="Proteomes" id="UP000515860">
    <property type="component" value="Chromosome"/>
</dbReference>
<dbReference type="PANTHER" id="PTHR21240:SF28">
    <property type="entry name" value="ISO-OROTATE DECARBOXYLASE (EUROFUNG)"/>
    <property type="match status" value="1"/>
</dbReference>
<gene>
    <name evidence="3" type="ORF">H9Q79_09110</name>
</gene>
<keyword evidence="3" id="KW-0378">Hydrolase</keyword>
<feature type="domain" description="Amidohydrolase-related" evidence="2">
    <location>
        <begin position="54"/>
        <end position="343"/>
    </location>
</feature>
<organism evidence="3 4">
    <name type="scientific">Wansuia hejianensis</name>
    <dbReference type="NCBI Taxonomy" id="2763667"/>
    <lineage>
        <taxon>Bacteria</taxon>
        <taxon>Bacillati</taxon>
        <taxon>Bacillota</taxon>
        <taxon>Clostridia</taxon>
        <taxon>Lachnospirales</taxon>
        <taxon>Lachnospiraceae</taxon>
        <taxon>Wansuia</taxon>
    </lineage>
</organism>